<evidence type="ECO:0000256" key="5">
    <source>
        <dbReference type="ARBA" id="ARBA00023136"/>
    </source>
</evidence>
<evidence type="ECO:0000313" key="8">
    <source>
        <dbReference type="EMBL" id="EEJ42302.1"/>
    </source>
</evidence>
<dbReference type="GO" id="GO:0005886">
    <property type="term" value="C:plasma membrane"/>
    <property type="evidence" value="ECO:0007669"/>
    <property type="project" value="UniProtKB-SubCell"/>
</dbReference>
<evidence type="ECO:0000256" key="1">
    <source>
        <dbReference type="ARBA" id="ARBA00004651"/>
    </source>
</evidence>
<evidence type="ECO:0000256" key="6">
    <source>
        <dbReference type="SAM" id="Phobius"/>
    </source>
</evidence>
<feature type="domain" description="Major facilitator superfamily (MFS) profile" evidence="7">
    <location>
        <begin position="14"/>
        <end position="104"/>
    </location>
</feature>
<dbReference type="PANTHER" id="PTHR23501">
    <property type="entry name" value="MAJOR FACILITATOR SUPERFAMILY"/>
    <property type="match status" value="1"/>
</dbReference>
<dbReference type="InterPro" id="IPR011701">
    <property type="entry name" value="MFS"/>
</dbReference>
<evidence type="ECO:0000256" key="4">
    <source>
        <dbReference type="ARBA" id="ARBA00022989"/>
    </source>
</evidence>
<dbReference type="PANTHER" id="PTHR23501:SF191">
    <property type="entry name" value="VACUOLAR BASIC AMINO ACID TRANSPORTER 4"/>
    <property type="match status" value="1"/>
</dbReference>
<dbReference type="Proteomes" id="UP000004283">
    <property type="component" value="Unassembled WGS sequence"/>
</dbReference>
<name>C2KKD0_LEUMC</name>
<dbReference type="InterPro" id="IPR020846">
    <property type="entry name" value="MFS_dom"/>
</dbReference>
<feature type="transmembrane region" description="Helical" evidence="6">
    <location>
        <begin position="52"/>
        <end position="72"/>
    </location>
</feature>
<keyword evidence="3 6" id="KW-0812">Transmembrane</keyword>
<dbReference type="InterPro" id="IPR036259">
    <property type="entry name" value="MFS_trans_sf"/>
</dbReference>
<reference evidence="8 9" key="1">
    <citation type="submission" date="2009-04" db="EMBL/GenBank/DDBJ databases">
        <authorList>
            <person name="Qin X."/>
            <person name="Bachman B."/>
            <person name="Battles P."/>
            <person name="Bell A."/>
            <person name="Bess C."/>
            <person name="Bickham C."/>
            <person name="Chaboub L."/>
            <person name="Chen D."/>
            <person name="Coyle M."/>
            <person name="Deiros D.R."/>
            <person name="Dinh H."/>
            <person name="Forbes L."/>
            <person name="Fowler G."/>
            <person name="Francisco L."/>
            <person name="Fu Q."/>
            <person name="Gubbala S."/>
            <person name="Hale W."/>
            <person name="Han Y."/>
            <person name="Hemphill L."/>
            <person name="Highlander S.K."/>
            <person name="Hirani K."/>
            <person name="Hogues M."/>
            <person name="Jackson L."/>
            <person name="Jakkamsetti A."/>
            <person name="Javaid M."/>
            <person name="Jiang H."/>
            <person name="Korchina V."/>
            <person name="Kovar C."/>
            <person name="Lara F."/>
            <person name="Lee S."/>
            <person name="Mata R."/>
            <person name="Mathew T."/>
            <person name="Moen C."/>
            <person name="Morales K."/>
            <person name="Munidasa M."/>
            <person name="Nazareth L."/>
            <person name="Ngo R."/>
            <person name="Nguyen L."/>
            <person name="Okwuonu G."/>
            <person name="Ongeri F."/>
            <person name="Patil S."/>
            <person name="Petrosino J."/>
            <person name="Pham C."/>
            <person name="Pham P."/>
            <person name="Pu L.-L."/>
            <person name="Puazo M."/>
            <person name="Raj R."/>
            <person name="Reid J."/>
            <person name="Rouhana J."/>
            <person name="Saada N."/>
            <person name="Shang Y."/>
            <person name="Simmons D."/>
            <person name="Thornton R."/>
            <person name="Warren J."/>
            <person name="Weissenberger G."/>
            <person name="Zhang J."/>
            <person name="Zhang L."/>
            <person name="Zhou C."/>
            <person name="Zhu D."/>
            <person name="Muzny D."/>
            <person name="Worley K."/>
            <person name="Gibbs R."/>
        </authorList>
    </citation>
    <scope>NUCLEOTIDE SEQUENCE [LARGE SCALE GENOMIC DNA]</scope>
    <source>
        <strain evidence="8 9">ATCC 19254</strain>
    </source>
</reference>
<accession>C2KKD0</accession>
<feature type="transmembrane region" description="Helical" evidence="6">
    <location>
        <begin position="12"/>
        <end position="32"/>
    </location>
</feature>
<protein>
    <submittedName>
        <fullName evidence="8">Drug resistance transporter, EmrB/QacA family</fullName>
    </submittedName>
</protein>
<feature type="transmembrane region" description="Helical" evidence="6">
    <location>
        <begin position="79"/>
        <end position="98"/>
    </location>
</feature>
<dbReference type="PROSITE" id="PS50850">
    <property type="entry name" value="MFS"/>
    <property type="match status" value="1"/>
</dbReference>
<keyword evidence="2" id="KW-0813">Transport</keyword>
<sequence>MLTIASPAKKRNAMLLALLIGAFTMLLTETFFNNALPTIISQYGVSQSTAQWVSTGYQLVAGLMIPLSAWIFHKFNVQHTYLVLAAIFLIGCLFGFLLRASGGY</sequence>
<evidence type="ECO:0000313" key="9">
    <source>
        <dbReference type="Proteomes" id="UP000004283"/>
    </source>
</evidence>
<comment type="caution">
    <text evidence="8">The sequence shown here is derived from an EMBL/GenBank/DDBJ whole genome shotgun (WGS) entry which is preliminary data.</text>
</comment>
<evidence type="ECO:0000259" key="7">
    <source>
        <dbReference type="PROSITE" id="PS50850"/>
    </source>
</evidence>
<evidence type="ECO:0000256" key="3">
    <source>
        <dbReference type="ARBA" id="ARBA00022692"/>
    </source>
</evidence>
<dbReference type="HOGENOM" id="CLU_000960_10_9_9"/>
<dbReference type="Gene3D" id="1.20.1250.20">
    <property type="entry name" value="MFS general substrate transporter like domains"/>
    <property type="match status" value="1"/>
</dbReference>
<dbReference type="GO" id="GO:0022857">
    <property type="term" value="F:transmembrane transporter activity"/>
    <property type="evidence" value="ECO:0007669"/>
    <property type="project" value="InterPro"/>
</dbReference>
<organism evidence="8 9">
    <name type="scientific">Leuconostoc mesenteroides subsp. cremoris ATCC 19254</name>
    <dbReference type="NCBI Taxonomy" id="586220"/>
    <lineage>
        <taxon>Bacteria</taxon>
        <taxon>Bacillati</taxon>
        <taxon>Bacillota</taxon>
        <taxon>Bacilli</taxon>
        <taxon>Lactobacillales</taxon>
        <taxon>Lactobacillaceae</taxon>
        <taxon>Leuconostoc</taxon>
    </lineage>
</organism>
<dbReference type="EMBL" id="ACKV01000058">
    <property type="protein sequence ID" value="EEJ42302.1"/>
    <property type="molecule type" value="Genomic_DNA"/>
</dbReference>
<proteinExistence type="predicted"/>
<comment type="subcellular location">
    <subcellularLocation>
        <location evidence="1">Cell membrane</location>
        <topology evidence="1">Multi-pass membrane protein</topology>
    </subcellularLocation>
</comment>
<evidence type="ECO:0000256" key="2">
    <source>
        <dbReference type="ARBA" id="ARBA00022448"/>
    </source>
</evidence>
<dbReference type="AlphaFoldDB" id="C2KKD0"/>
<gene>
    <name evidence="8" type="ORF">HMPREF0555_1096</name>
</gene>
<dbReference type="Pfam" id="PF07690">
    <property type="entry name" value="MFS_1"/>
    <property type="match status" value="1"/>
</dbReference>
<keyword evidence="5 6" id="KW-0472">Membrane</keyword>
<dbReference type="SUPFAM" id="SSF103473">
    <property type="entry name" value="MFS general substrate transporter"/>
    <property type="match status" value="1"/>
</dbReference>
<keyword evidence="4 6" id="KW-1133">Transmembrane helix</keyword>